<accession>D9TTM7</accession>
<dbReference type="AlphaFoldDB" id="D9TTM7"/>
<dbReference type="RefSeq" id="WP_013297259.1">
    <property type="nucleotide sequence ID" value="NC_014410.1"/>
</dbReference>
<dbReference type="GeneID" id="93863612"/>
<evidence type="ECO:0000313" key="3">
    <source>
        <dbReference type="Proteomes" id="UP000001626"/>
    </source>
</evidence>
<dbReference type="OrthoDB" id="127145at2"/>
<feature type="transmembrane region" description="Helical" evidence="1">
    <location>
        <begin position="320"/>
        <end position="339"/>
    </location>
</feature>
<evidence type="ECO:0000313" key="2">
    <source>
        <dbReference type="EMBL" id="ADL68284.1"/>
    </source>
</evidence>
<keyword evidence="3" id="KW-1185">Reference proteome</keyword>
<feature type="transmembrane region" description="Helical" evidence="1">
    <location>
        <begin position="106"/>
        <end position="127"/>
    </location>
</feature>
<dbReference type="EMBL" id="CP002171">
    <property type="protein sequence ID" value="ADL68284.1"/>
    <property type="molecule type" value="Genomic_DNA"/>
</dbReference>
<sequence length="404" mass="44900">MIQEKGKSKLLLLFGISFLSISMFIYQVILTRVISAIFTYHYTFIITSFSILGLGIGGIIAYRQLKNNKTNNQFLKDNLIKKIVLMPISYIFVLGLFYILPFSINILVYIIPAMVPFIIGGYILSSIYSEFSDISNKLYFADLIGSGLGSILVLFSLDYLGVIKSIILISIISSIAVIFFVNFLSKKYIIAYAVLGMFVMSIFVPQNYISVMEKNFGSIITSKLKTFGNIISSGDKAEIVYTKWNAFSRTDVIRVDNDPNEMIVTIDGTASSPMYKFDGKDGSLDIYKKDVEYLPYTFGKKDNVLIIGPGGGRDNLINKIIISSILVMIPGFFMGMPFPRGIRLLGTGDKNVIPIAWGINGAMSVIGSILSVIISMIFGFKITLITGAIIYGLICLYNRDRLIL</sequence>
<feature type="transmembrane region" description="Helical" evidence="1">
    <location>
        <begin position="12"/>
        <end position="34"/>
    </location>
</feature>
<reference evidence="2 3" key="1">
    <citation type="submission" date="2010-08" db="EMBL/GenBank/DDBJ databases">
        <title>Complete sequence of Thermoanaerobacterium thermosaccharolyticum DSM 571.</title>
        <authorList>
            <consortium name="US DOE Joint Genome Institute"/>
            <person name="Lucas S."/>
            <person name="Copeland A."/>
            <person name="Lapidus A."/>
            <person name="Cheng J.-F."/>
            <person name="Bruce D."/>
            <person name="Goodwin L."/>
            <person name="Pitluck S."/>
            <person name="Teshima H."/>
            <person name="Detter J.C."/>
            <person name="Han C."/>
            <person name="Tapia R."/>
            <person name="Land M."/>
            <person name="Hauser L."/>
            <person name="Chang Y.-J."/>
            <person name="Jeffries C."/>
            <person name="Kyrpides N."/>
            <person name="Ivanova N."/>
            <person name="Mikhailova N."/>
            <person name="Hemme C.L."/>
            <person name="Woyke T."/>
        </authorList>
    </citation>
    <scope>NUCLEOTIDE SEQUENCE [LARGE SCALE GENOMIC DNA]</scope>
    <source>
        <strain evidence="3">ATCC 7956 / DSM 571 / NCIMB 9385 / NCA 3814 / NCTC 13789 / WDCM 00135 / 2032</strain>
    </source>
</reference>
<keyword evidence="1" id="KW-1133">Transmembrane helix</keyword>
<protein>
    <recommendedName>
        <fullName evidence="4">Spermine synthase</fullName>
    </recommendedName>
</protein>
<dbReference type="KEGG" id="ttm:Tthe_0729"/>
<organism evidence="2 3">
    <name type="scientific">Thermoanaerobacterium thermosaccharolyticum (strain ATCC 7956 / DSM 571 / NCIMB 9385 / NCA 3814 / NCTC 13789 / WDCM 00135 / 2032)</name>
    <name type="common">Clostridium thermosaccharolyticum</name>
    <dbReference type="NCBI Taxonomy" id="580327"/>
    <lineage>
        <taxon>Bacteria</taxon>
        <taxon>Bacillati</taxon>
        <taxon>Bacillota</taxon>
        <taxon>Clostridia</taxon>
        <taxon>Thermoanaerobacterales</taxon>
        <taxon>Thermoanaerobacteraceae</taxon>
        <taxon>Thermoanaerobacterium</taxon>
    </lineage>
</organism>
<feature type="transmembrane region" description="Helical" evidence="1">
    <location>
        <begin position="139"/>
        <end position="157"/>
    </location>
</feature>
<feature type="transmembrane region" description="Helical" evidence="1">
    <location>
        <begin position="351"/>
        <end position="374"/>
    </location>
</feature>
<dbReference type="Proteomes" id="UP000001626">
    <property type="component" value="Chromosome"/>
</dbReference>
<feature type="transmembrane region" description="Helical" evidence="1">
    <location>
        <begin position="40"/>
        <end position="62"/>
    </location>
</feature>
<name>D9TTM7_THETC</name>
<dbReference type="eggNOG" id="COG0421">
    <property type="taxonomic scope" value="Bacteria"/>
</dbReference>
<feature type="transmembrane region" description="Helical" evidence="1">
    <location>
        <begin position="163"/>
        <end position="181"/>
    </location>
</feature>
<dbReference type="STRING" id="580327.Tthe_0729"/>
<keyword evidence="1" id="KW-0472">Membrane</keyword>
<feature type="transmembrane region" description="Helical" evidence="1">
    <location>
        <begin position="380"/>
        <end position="398"/>
    </location>
</feature>
<evidence type="ECO:0000256" key="1">
    <source>
        <dbReference type="SAM" id="Phobius"/>
    </source>
</evidence>
<feature type="transmembrane region" description="Helical" evidence="1">
    <location>
        <begin position="188"/>
        <end position="209"/>
    </location>
</feature>
<feature type="transmembrane region" description="Helical" evidence="1">
    <location>
        <begin position="83"/>
        <end position="100"/>
    </location>
</feature>
<keyword evidence="1" id="KW-0812">Transmembrane</keyword>
<proteinExistence type="predicted"/>
<dbReference type="HOGENOM" id="CLU_681416_0_0_9"/>
<gene>
    <name evidence="2" type="ordered locus">Tthe_0729</name>
</gene>
<evidence type="ECO:0008006" key="4">
    <source>
        <dbReference type="Google" id="ProtNLM"/>
    </source>
</evidence>